<reference evidence="6" key="1">
    <citation type="submission" date="2013-11" db="EMBL/GenBank/DDBJ databases">
        <title>Draft genome sequence and annotation of the entomopathogenic bacteria, Xenorhabdus cabanillasi strain JM26 and Xenorhabdus szentirmai strain DSM 16338.</title>
        <authorList>
            <person name="Gualtieri M."/>
            <person name="Ogier J.C."/>
            <person name="Pages S."/>
            <person name="Givaudan A."/>
            <person name="Gaudriault S."/>
        </authorList>
    </citation>
    <scope>NUCLEOTIDE SEQUENCE [LARGE SCALE GENOMIC DNA]</scope>
    <source>
        <strain evidence="6">DSM 16338</strain>
    </source>
</reference>
<evidence type="ECO:0000256" key="3">
    <source>
        <dbReference type="ARBA" id="ARBA00023315"/>
    </source>
</evidence>
<dbReference type="Proteomes" id="UP000019202">
    <property type="component" value="Unassembled WGS sequence"/>
</dbReference>
<keyword evidence="2" id="KW-0808">Transferase</keyword>
<evidence type="ECO:0000256" key="4">
    <source>
        <dbReference type="SAM" id="Phobius"/>
    </source>
</evidence>
<keyword evidence="3 6" id="KW-0012">Acyltransferase</keyword>
<keyword evidence="4" id="KW-0812">Transmembrane</keyword>
<evidence type="ECO:0000259" key="5">
    <source>
        <dbReference type="SMART" id="SM00563"/>
    </source>
</evidence>
<evidence type="ECO:0000256" key="2">
    <source>
        <dbReference type="ARBA" id="ARBA00022679"/>
    </source>
</evidence>
<name>W1IV75_9GAMM</name>
<protein>
    <submittedName>
        <fullName evidence="6">Phospholipid/glycerol acyltransferase</fullName>
    </submittedName>
</protein>
<dbReference type="GO" id="GO:0003841">
    <property type="term" value="F:1-acylglycerol-3-phosphate O-acyltransferase activity"/>
    <property type="evidence" value="ECO:0007669"/>
    <property type="project" value="TreeGrafter"/>
</dbReference>
<accession>W1IV75</accession>
<keyword evidence="4" id="KW-1133">Transmembrane helix</keyword>
<gene>
    <name evidence="6" type="ORF">XSR1_20172</name>
</gene>
<proteinExistence type="predicted"/>
<feature type="transmembrane region" description="Helical" evidence="4">
    <location>
        <begin position="43"/>
        <end position="71"/>
    </location>
</feature>
<evidence type="ECO:0000313" key="7">
    <source>
        <dbReference type="Proteomes" id="UP000019202"/>
    </source>
</evidence>
<dbReference type="SMART" id="SM00563">
    <property type="entry name" value="PlsC"/>
    <property type="match status" value="1"/>
</dbReference>
<dbReference type="PANTHER" id="PTHR10434">
    <property type="entry name" value="1-ACYL-SN-GLYCEROL-3-PHOSPHATE ACYLTRANSFERASE"/>
    <property type="match status" value="1"/>
</dbReference>
<comment type="pathway">
    <text evidence="1">Lipid metabolism.</text>
</comment>
<organism evidence="6 7">
    <name type="scientific">Xenorhabdus szentirmaii DSM 16338</name>
    <dbReference type="NCBI Taxonomy" id="1427518"/>
    <lineage>
        <taxon>Bacteria</taxon>
        <taxon>Pseudomonadati</taxon>
        <taxon>Pseudomonadota</taxon>
        <taxon>Gammaproteobacteria</taxon>
        <taxon>Enterobacterales</taxon>
        <taxon>Morganellaceae</taxon>
        <taxon>Xenorhabdus</taxon>
    </lineage>
</organism>
<dbReference type="STRING" id="1427518.XSR1_20172"/>
<comment type="caution">
    <text evidence="6">The sequence shown here is derived from an EMBL/GenBank/DDBJ whole genome shotgun (WGS) entry which is preliminary data.</text>
</comment>
<dbReference type="CDD" id="cd07989">
    <property type="entry name" value="LPLAT_AGPAT-like"/>
    <property type="match status" value="1"/>
</dbReference>
<keyword evidence="4" id="KW-0472">Membrane</keyword>
<dbReference type="PANTHER" id="PTHR10434:SF66">
    <property type="entry name" value="PHOSPHOLIPID_GLYCEROL ACYLTRANSFERASE DOMAIN-CONTAINING PROTEIN"/>
    <property type="match status" value="1"/>
</dbReference>
<dbReference type="SUPFAM" id="SSF69593">
    <property type="entry name" value="Glycerol-3-phosphate (1)-acyltransferase"/>
    <property type="match status" value="1"/>
</dbReference>
<dbReference type="EMBL" id="CBXF010000077">
    <property type="protein sequence ID" value="CDL82349.1"/>
    <property type="molecule type" value="Genomic_DNA"/>
</dbReference>
<dbReference type="AlphaFoldDB" id="W1IV75"/>
<sequence>MAGCGAIKIFLFQVSIANGIGADEMMKKATVSFTERINGFWRLLMTGFCFALFGMGGLLLSLVWFNLLLIFQRNEDKRRRLARHSISFNFRLFLFLTRKLGVLDYHFHGLEKLRADKGCLIVANHPTLLDYVILASTLPDVDCIVKSALLRNPFINGVIRSAGYLINSDAETLLPICRERLASGSNILIFPEGTRTTPGLPISLQRGAANIAVRCECDLRIVHITCSQTMLNKKSKWYQIPPKKPIYTITVGDQLTNENFAVDTENGHAIAARQLNRQLTQLLTPSH</sequence>
<dbReference type="GO" id="GO:0006654">
    <property type="term" value="P:phosphatidic acid biosynthetic process"/>
    <property type="evidence" value="ECO:0007669"/>
    <property type="project" value="TreeGrafter"/>
</dbReference>
<keyword evidence="7" id="KW-1185">Reference proteome</keyword>
<evidence type="ECO:0000256" key="1">
    <source>
        <dbReference type="ARBA" id="ARBA00005189"/>
    </source>
</evidence>
<dbReference type="Pfam" id="PF01553">
    <property type="entry name" value="Acyltransferase"/>
    <property type="match status" value="1"/>
</dbReference>
<dbReference type="InterPro" id="IPR002123">
    <property type="entry name" value="Plipid/glycerol_acylTrfase"/>
</dbReference>
<evidence type="ECO:0000313" key="6">
    <source>
        <dbReference type="EMBL" id="CDL82349.1"/>
    </source>
</evidence>
<feature type="domain" description="Phospholipid/glycerol acyltransferase" evidence="5">
    <location>
        <begin position="119"/>
        <end position="229"/>
    </location>
</feature>